<evidence type="ECO:0000256" key="1">
    <source>
        <dbReference type="SAM" id="Phobius"/>
    </source>
</evidence>
<keyword evidence="1" id="KW-1133">Transmembrane helix</keyword>
<evidence type="ECO:0000313" key="3">
    <source>
        <dbReference type="EMBL" id="ACT36380.1"/>
    </source>
</evidence>
<name>C7DZU8_9BACT</name>
<reference evidence="3" key="1">
    <citation type="journal article" date="2009" name="Appl. Environ. Microbiol.">
        <title>DNA-stable isotope probing integrated with metagenomics for retrieval of biphenyl dioxygenase genes from polychlorinated biphenyl-contaminated river sediment.</title>
        <authorList>
            <person name="Sul W.J."/>
            <person name="Park J."/>
            <person name="Quensen J.F.III."/>
            <person name="Rodrigues J.L."/>
            <person name="Seliger L."/>
            <person name="Tsoi T.V."/>
            <person name="Zylstra G.J."/>
            <person name="Tiedje J.M."/>
        </authorList>
    </citation>
    <scope>NUCLEOTIDE SEQUENCE</scope>
</reference>
<dbReference type="EMBL" id="GQ231434">
    <property type="protein sequence ID" value="ACT36380.1"/>
    <property type="molecule type" value="Genomic_DNA"/>
</dbReference>
<dbReference type="GO" id="GO:0006417">
    <property type="term" value="P:regulation of translation"/>
    <property type="evidence" value="ECO:0007669"/>
    <property type="project" value="TreeGrafter"/>
</dbReference>
<protein>
    <recommendedName>
        <fullName evidence="2">Anti-sigma K factor RskA C-terminal domain-containing protein</fullName>
    </recommendedName>
</protein>
<dbReference type="AlphaFoldDB" id="C7DZU8"/>
<feature type="transmembrane region" description="Helical" evidence="1">
    <location>
        <begin position="106"/>
        <end position="129"/>
    </location>
</feature>
<dbReference type="GO" id="GO:0005886">
    <property type="term" value="C:plasma membrane"/>
    <property type="evidence" value="ECO:0007669"/>
    <property type="project" value="InterPro"/>
</dbReference>
<dbReference type="PANTHER" id="PTHR37461">
    <property type="entry name" value="ANTI-SIGMA-K FACTOR RSKA"/>
    <property type="match status" value="1"/>
</dbReference>
<dbReference type="PANTHER" id="PTHR37461:SF1">
    <property type="entry name" value="ANTI-SIGMA-K FACTOR RSKA"/>
    <property type="match status" value="1"/>
</dbReference>
<dbReference type="GO" id="GO:0016989">
    <property type="term" value="F:sigma factor antagonist activity"/>
    <property type="evidence" value="ECO:0007669"/>
    <property type="project" value="TreeGrafter"/>
</dbReference>
<dbReference type="Pfam" id="PF10099">
    <property type="entry name" value="RskA_C"/>
    <property type="match status" value="1"/>
</dbReference>
<dbReference type="InterPro" id="IPR051474">
    <property type="entry name" value="Anti-sigma-K/W_factor"/>
</dbReference>
<keyword evidence="1" id="KW-0472">Membrane</keyword>
<keyword evidence="1" id="KW-0812">Transmembrane</keyword>
<proteinExistence type="predicted"/>
<sequence>MNTSTRHFEQDPPERDVLAGEYVLGVLDAQARAQVAGLIASDPVFAAEVQRWEVHFGPLVDQLQPVPVPDYLWARISHALGLAQLTRSVPAIDTAPRRGLWDNLGLWRGLGIGGFASAVVAVLALVSVLRAPPVRPLPAPAIVQPPPAPAMPQMVAALTQDDGSTGYVATMDGRTGKMMIMPMHPIVQPGRAPELWIIPRGGKPVSMGVLDPEHVAEHTLPKRLRSLLGTDALLAVTMEAPGGSPSGAPTGAAVAKGAITALLSP</sequence>
<organism evidence="3">
    <name type="scientific">uncultured bacterium L11E10</name>
    <dbReference type="NCBI Taxonomy" id="657540"/>
    <lineage>
        <taxon>Bacteria</taxon>
        <taxon>environmental samples</taxon>
    </lineage>
</organism>
<accession>C7DZU8</accession>
<dbReference type="InterPro" id="IPR018764">
    <property type="entry name" value="RskA_C"/>
</dbReference>
<feature type="domain" description="Anti-sigma K factor RskA C-terminal" evidence="2">
    <location>
        <begin position="118"/>
        <end position="251"/>
    </location>
</feature>
<evidence type="ECO:0000259" key="2">
    <source>
        <dbReference type="Pfam" id="PF10099"/>
    </source>
</evidence>